<name>A0A7T4T8D9_9BURK</name>
<organism evidence="2 3">
    <name type="scientific">Paraburkholderia ginsengisoli</name>
    <dbReference type="NCBI Taxonomy" id="311231"/>
    <lineage>
        <taxon>Bacteria</taxon>
        <taxon>Pseudomonadati</taxon>
        <taxon>Pseudomonadota</taxon>
        <taxon>Betaproteobacteria</taxon>
        <taxon>Burkholderiales</taxon>
        <taxon>Burkholderiaceae</taxon>
        <taxon>Paraburkholderia</taxon>
    </lineage>
</organism>
<dbReference type="Proteomes" id="UP000595610">
    <property type="component" value="Chromosome 1"/>
</dbReference>
<reference evidence="2 3" key="1">
    <citation type="submission" date="2020-12" db="EMBL/GenBank/DDBJ databases">
        <title>FDA dAtabase for Regulatory Grade micrObial Sequences (FDA-ARGOS): Supporting development and validation of Infectious Disease Dx tests.</title>
        <authorList>
            <person name="Nelson B."/>
            <person name="Plummer A."/>
            <person name="Tallon L."/>
            <person name="Sadzewicz L."/>
            <person name="Zhao X."/>
            <person name="Boylan J."/>
            <person name="Ott S."/>
            <person name="Bowen H."/>
            <person name="Vavikolanu K."/>
            <person name="Mehta A."/>
            <person name="Aluvathingal J."/>
            <person name="Nadendla S."/>
            <person name="Myers T."/>
            <person name="Yan Y."/>
            <person name="Sichtig H."/>
        </authorList>
    </citation>
    <scope>NUCLEOTIDE SEQUENCE [LARGE SCALE GENOMIC DNA]</scope>
    <source>
        <strain evidence="2 3">FDAARGOS_1049</strain>
    </source>
</reference>
<keyword evidence="3" id="KW-1185">Reference proteome</keyword>
<evidence type="ECO:0000313" key="2">
    <source>
        <dbReference type="EMBL" id="QQC63797.1"/>
    </source>
</evidence>
<dbReference type="KEGG" id="pgis:I6I06_16120"/>
<feature type="domain" description="Winged helix-turn-helix" evidence="1">
    <location>
        <begin position="11"/>
        <end position="53"/>
    </location>
</feature>
<gene>
    <name evidence="2" type="ORF">I6I06_16120</name>
</gene>
<evidence type="ECO:0000313" key="3">
    <source>
        <dbReference type="Proteomes" id="UP000595610"/>
    </source>
</evidence>
<protein>
    <recommendedName>
        <fullName evidence="1">Winged helix-turn-helix domain-containing protein</fullName>
    </recommendedName>
</protein>
<dbReference type="AlphaFoldDB" id="A0A7T4T8D9"/>
<dbReference type="InterPro" id="IPR055245">
    <property type="entry name" value="HTH_proteobacteria"/>
</dbReference>
<proteinExistence type="predicted"/>
<evidence type="ECO:0000259" key="1">
    <source>
        <dbReference type="Pfam" id="PF14090"/>
    </source>
</evidence>
<dbReference type="EMBL" id="CP066075">
    <property type="protein sequence ID" value="QQC63797.1"/>
    <property type="molecule type" value="Genomic_DNA"/>
</dbReference>
<dbReference type="Pfam" id="PF14090">
    <property type="entry name" value="HTH_39"/>
    <property type="match status" value="1"/>
</dbReference>
<sequence>MVSMSVAAQRVRHPAARVRELAASGYTILSSRVTAIDSDGFAHSGVALYSLAERRQPSLFDGGS</sequence>
<accession>A0A7T4T8D9</accession>